<dbReference type="GO" id="GO:0000978">
    <property type="term" value="F:RNA polymerase II cis-regulatory region sequence-specific DNA binding"/>
    <property type="evidence" value="ECO:0007669"/>
    <property type="project" value="TreeGrafter"/>
</dbReference>
<dbReference type="AlphaFoldDB" id="A0AAN6NUR7"/>
<evidence type="ECO:0000256" key="6">
    <source>
        <dbReference type="ARBA" id="ARBA00023242"/>
    </source>
</evidence>
<evidence type="ECO:0000259" key="8">
    <source>
        <dbReference type="PROSITE" id="PS50048"/>
    </source>
</evidence>
<keyword evidence="5" id="KW-0804">Transcription</keyword>
<keyword evidence="2" id="KW-0862">Zinc</keyword>
<dbReference type="GO" id="GO:0006351">
    <property type="term" value="P:DNA-templated transcription"/>
    <property type="evidence" value="ECO:0007669"/>
    <property type="project" value="InterPro"/>
</dbReference>
<reference evidence="9" key="1">
    <citation type="journal article" date="2023" name="Mol. Phylogenet. Evol.">
        <title>Genome-scale phylogeny and comparative genomics of the fungal order Sordariales.</title>
        <authorList>
            <person name="Hensen N."/>
            <person name="Bonometti L."/>
            <person name="Westerberg I."/>
            <person name="Brannstrom I.O."/>
            <person name="Guillou S."/>
            <person name="Cros-Aarteil S."/>
            <person name="Calhoun S."/>
            <person name="Haridas S."/>
            <person name="Kuo A."/>
            <person name="Mondo S."/>
            <person name="Pangilinan J."/>
            <person name="Riley R."/>
            <person name="LaButti K."/>
            <person name="Andreopoulos B."/>
            <person name="Lipzen A."/>
            <person name="Chen C."/>
            <person name="Yan M."/>
            <person name="Daum C."/>
            <person name="Ng V."/>
            <person name="Clum A."/>
            <person name="Steindorff A."/>
            <person name="Ohm R.A."/>
            <person name="Martin F."/>
            <person name="Silar P."/>
            <person name="Natvig D.O."/>
            <person name="Lalanne C."/>
            <person name="Gautier V."/>
            <person name="Ament-Velasquez S.L."/>
            <person name="Kruys A."/>
            <person name="Hutchinson M.I."/>
            <person name="Powell A.J."/>
            <person name="Barry K."/>
            <person name="Miller A.N."/>
            <person name="Grigoriev I.V."/>
            <person name="Debuchy R."/>
            <person name="Gladieux P."/>
            <person name="Hiltunen Thoren M."/>
            <person name="Johannesson H."/>
        </authorList>
    </citation>
    <scope>NUCLEOTIDE SEQUENCE</scope>
    <source>
        <strain evidence="9">CBS 626.80</strain>
    </source>
</reference>
<gene>
    <name evidence="9" type="ORF">QBC32DRAFT_241246</name>
</gene>
<evidence type="ECO:0000256" key="5">
    <source>
        <dbReference type="ARBA" id="ARBA00023163"/>
    </source>
</evidence>
<feature type="compositionally biased region" description="Low complexity" evidence="7">
    <location>
        <begin position="136"/>
        <end position="157"/>
    </location>
</feature>
<feature type="region of interest" description="Disordered" evidence="7">
    <location>
        <begin position="101"/>
        <end position="170"/>
    </location>
</feature>
<feature type="compositionally biased region" description="Pro residues" evidence="7">
    <location>
        <begin position="29"/>
        <end position="51"/>
    </location>
</feature>
<dbReference type="InterPro" id="IPR051430">
    <property type="entry name" value="Fungal_TF_Env_Response"/>
</dbReference>
<dbReference type="PANTHER" id="PTHR31944">
    <property type="entry name" value="HEME-RESPONSIVE ZINC FINGER TRANSCRIPTION FACTOR HAP1"/>
    <property type="match status" value="1"/>
</dbReference>
<dbReference type="InterPro" id="IPR007219">
    <property type="entry name" value="XnlR_reg_dom"/>
</dbReference>
<evidence type="ECO:0000256" key="7">
    <source>
        <dbReference type="SAM" id="MobiDB-lite"/>
    </source>
</evidence>
<dbReference type="SMART" id="SM00906">
    <property type="entry name" value="Fungal_trans"/>
    <property type="match status" value="1"/>
</dbReference>
<feature type="region of interest" description="Disordered" evidence="7">
    <location>
        <begin position="334"/>
        <end position="377"/>
    </location>
</feature>
<dbReference type="PROSITE" id="PS50048">
    <property type="entry name" value="ZN2_CY6_FUNGAL_2"/>
    <property type="match status" value="1"/>
</dbReference>
<dbReference type="InterPro" id="IPR036864">
    <property type="entry name" value="Zn2-C6_fun-type_DNA-bd_sf"/>
</dbReference>
<keyword evidence="4" id="KW-0238">DNA-binding</keyword>
<dbReference type="GO" id="GO:0008270">
    <property type="term" value="F:zinc ion binding"/>
    <property type="evidence" value="ECO:0007669"/>
    <property type="project" value="InterPro"/>
</dbReference>
<keyword evidence="10" id="KW-1185">Reference proteome</keyword>
<dbReference type="CDD" id="cd00067">
    <property type="entry name" value="GAL4"/>
    <property type="match status" value="1"/>
</dbReference>
<feature type="region of interest" description="Disordered" evidence="7">
    <location>
        <begin position="1014"/>
        <end position="1039"/>
    </location>
</feature>
<dbReference type="InterPro" id="IPR001138">
    <property type="entry name" value="Zn2Cys6_DnaBD"/>
</dbReference>
<sequence>MADPMDGSESTPAPALPAAQQSSGHSGGPLPPITSMPMPPMPSVSAPPPAPATINFNLNPLTPPAHYSFAAAHPVNPAFHVSSAPSPPPQLPPIASFHYQDQYHQQSPHQQSTPWQPAPVSGLTPTTTTSLVLHQPSSSSAHTPSPTTPVFAALNATPQPPPTLPGPASLLKSSYNNPYIPITTTSPASSTAIPSATAVPSSGRQQGAQQGAKDAKDENKKRRNRPAVSCVPCRQRKIRCDQQRPACGACVKYKFHRGSCVYDQKRLPKDKTWPLKATQIDSREASPEPEPTYLAVPQNARGAPDGMANAQGGTLLTAARNGYHARYRERDYPSVSAGAYGGRSATPQLPPSETEPGASPAFSPISHAQHSGGPLAQSDVGMEYEALRRENLMLRQQLVEKYEREEQQQQQQPQLPPGRGLLLEIRPGSQNGAPKTGWHAKQLFPLVTKASYKALHGKDDQNNAWSNLKTCTRLVRKLEKSQSRILAPLGVSDLGGNLPMSYRQDAQRLTEAYFRTFESVYRILHVPDFWKRFREYFDGRLDKQFQRAFIIQLQLCMAIGAVFEDVGGLLRRHQERWIQEGQSWLSQVPSTKLAGLQTMCLLHLANEVCGFGGGGGELTYNSAGSLLREALCLGLNRDPHASTPIYEAELCRRLWATILELVVQSSLNTGLPPGISVTDFDTSPPANYDDEQLALPNPVPRPSKTFTQTTVLLAIHRSFSVRLTVAQHVATLRLNSSKTEAPAVESGQTTESLSVELRDAMYELRRTLETGYDRARILPDRISVFQLKMADMLVNRFFLGLNLALVKPSEVEMPEVRKSCGAAANAICRDVVSGWGKARVTGRSSGGGAVQHQQMDDFTSLVSRGSGTSYHATAMAAVLVFQVELRRQLEEEWQKRRSRSGPQHDTPLPPINRQGHLDHRASSAGLAGSEANSPPGGSTSTASASNRSGVEQDVAADEAISQELLELVSSAVDWTFGRIQTANAGTGTSVWICLLCSAAMEELRALQRRLETQLQQRKGSSTSLAERNMMEREEEEQGKDVEQVTRRIVNDLNRLVEVLTTRVQQDGDPAALAGRAADERSLELERVTEREEHSVMRFESIFDLRNYASLFVPEWMD</sequence>
<organism evidence="9 10">
    <name type="scientific">Pseudoneurospora amorphoporcata</name>
    <dbReference type="NCBI Taxonomy" id="241081"/>
    <lineage>
        <taxon>Eukaryota</taxon>
        <taxon>Fungi</taxon>
        <taxon>Dikarya</taxon>
        <taxon>Ascomycota</taxon>
        <taxon>Pezizomycotina</taxon>
        <taxon>Sordariomycetes</taxon>
        <taxon>Sordariomycetidae</taxon>
        <taxon>Sordariales</taxon>
        <taxon>Sordariaceae</taxon>
        <taxon>Pseudoneurospora</taxon>
    </lineage>
</organism>
<evidence type="ECO:0000256" key="1">
    <source>
        <dbReference type="ARBA" id="ARBA00022723"/>
    </source>
</evidence>
<feature type="compositionally biased region" description="Low complexity" evidence="7">
    <location>
        <begin position="182"/>
        <end position="212"/>
    </location>
</feature>
<accession>A0AAN6NUR7</accession>
<feature type="region of interest" description="Disordered" evidence="7">
    <location>
        <begin position="893"/>
        <end position="952"/>
    </location>
</feature>
<dbReference type="Proteomes" id="UP001303222">
    <property type="component" value="Unassembled WGS sequence"/>
</dbReference>
<feature type="region of interest" description="Disordered" evidence="7">
    <location>
        <begin position="182"/>
        <end position="226"/>
    </location>
</feature>
<evidence type="ECO:0000256" key="2">
    <source>
        <dbReference type="ARBA" id="ARBA00022833"/>
    </source>
</evidence>
<comment type="caution">
    <text evidence="9">The sequence shown here is derived from an EMBL/GenBank/DDBJ whole genome shotgun (WGS) entry which is preliminary data.</text>
</comment>
<evidence type="ECO:0000313" key="9">
    <source>
        <dbReference type="EMBL" id="KAK3950558.1"/>
    </source>
</evidence>
<dbReference type="CDD" id="cd12148">
    <property type="entry name" value="fungal_TF_MHR"/>
    <property type="match status" value="1"/>
</dbReference>
<dbReference type="GO" id="GO:0005634">
    <property type="term" value="C:nucleus"/>
    <property type="evidence" value="ECO:0007669"/>
    <property type="project" value="TreeGrafter"/>
</dbReference>
<keyword evidence="6" id="KW-0539">Nucleus</keyword>
<keyword evidence="3" id="KW-0805">Transcription regulation</keyword>
<protein>
    <recommendedName>
        <fullName evidence="8">Zn(2)-C6 fungal-type domain-containing protein</fullName>
    </recommendedName>
</protein>
<feature type="region of interest" description="Disordered" evidence="7">
    <location>
        <begin position="1"/>
        <end position="52"/>
    </location>
</feature>
<dbReference type="Gene3D" id="4.10.240.10">
    <property type="entry name" value="Zn(2)-C6 fungal-type DNA-binding domain"/>
    <property type="match status" value="1"/>
</dbReference>
<evidence type="ECO:0000256" key="4">
    <source>
        <dbReference type="ARBA" id="ARBA00023125"/>
    </source>
</evidence>
<reference evidence="9" key="2">
    <citation type="submission" date="2023-06" db="EMBL/GenBank/DDBJ databases">
        <authorList>
            <consortium name="Lawrence Berkeley National Laboratory"/>
            <person name="Mondo S.J."/>
            <person name="Hensen N."/>
            <person name="Bonometti L."/>
            <person name="Westerberg I."/>
            <person name="Brannstrom I.O."/>
            <person name="Guillou S."/>
            <person name="Cros-Aarteil S."/>
            <person name="Calhoun S."/>
            <person name="Haridas S."/>
            <person name="Kuo A."/>
            <person name="Pangilinan J."/>
            <person name="Riley R."/>
            <person name="Labutti K."/>
            <person name="Andreopoulos B."/>
            <person name="Lipzen A."/>
            <person name="Chen C."/>
            <person name="Yanf M."/>
            <person name="Daum C."/>
            <person name="Ng V."/>
            <person name="Clum A."/>
            <person name="Steindorff A."/>
            <person name="Ohm R."/>
            <person name="Martin F."/>
            <person name="Silar P."/>
            <person name="Natvig D."/>
            <person name="Lalanne C."/>
            <person name="Gautier V."/>
            <person name="Ament-Velasquez S.L."/>
            <person name="Kruys A."/>
            <person name="Hutchinson M.I."/>
            <person name="Powell A.J."/>
            <person name="Barry K."/>
            <person name="Miller A.N."/>
            <person name="Grigoriev I.V."/>
            <person name="Debuchy R."/>
            <person name="Gladieux P."/>
            <person name="Thoren M.H."/>
            <person name="Johannesson H."/>
        </authorList>
    </citation>
    <scope>NUCLEOTIDE SEQUENCE</scope>
    <source>
        <strain evidence="9">CBS 626.80</strain>
    </source>
</reference>
<feature type="domain" description="Zn(2)-C6 fungal-type" evidence="8">
    <location>
        <begin position="229"/>
        <end position="262"/>
    </location>
</feature>
<dbReference type="EMBL" id="MU859173">
    <property type="protein sequence ID" value="KAK3950558.1"/>
    <property type="molecule type" value="Genomic_DNA"/>
</dbReference>
<keyword evidence="1" id="KW-0479">Metal-binding</keyword>
<dbReference type="Pfam" id="PF00172">
    <property type="entry name" value="Zn_clus"/>
    <property type="match status" value="1"/>
</dbReference>
<dbReference type="GO" id="GO:0001228">
    <property type="term" value="F:DNA-binding transcription activator activity, RNA polymerase II-specific"/>
    <property type="evidence" value="ECO:0007669"/>
    <property type="project" value="TreeGrafter"/>
</dbReference>
<evidence type="ECO:0000256" key="3">
    <source>
        <dbReference type="ARBA" id="ARBA00023015"/>
    </source>
</evidence>
<name>A0AAN6NUR7_9PEZI</name>
<proteinExistence type="predicted"/>
<feature type="compositionally biased region" description="Low complexity" evidence="7">
    <location>
        <begin position="101"/>
        <end position="115"/>
    </location>
</feature>
<feature type="compositionally biased region" description="Polar residues" evidence="7">
    <location>
        <begin position="123"/>
        <end position="132"/>
    </location>
</feature>
<dbReference type="SUPFAM" id="SSF57701">
    <property type="entry name" value="Zn2/Cys6 DNA-binding domain"/>
    <property type="match status" value="1"/>
</dbReference>
<dbReference type="SMART" id="SM00066">
    <property type="entry name" value="GAL4"/>
    <property type="match status" value="1"/>
</dbReference>
<dbReference type="Pfam" id="PF04082">
    <property type="entry name" value="Fungal_trans"/>
    <property type="match status" value="1"/>
</dbReference>
<feature type="compositionally biased region" description="Polar residues" evidence="7">
    <location>
        <begin position="930"/>
        <end position="949"/>
    </location>
</feature>
<dbReference type="PANTHER" id="PTHR31944:SF131">
    <property type="entry name" value="HEME-RESPONSIVE ZINC FINGER TRANSCRIPTION FACTOR HAP1"/>
    <property type="match status" value="1"/>
</dbReference>
<evidence type="ECO:0000313" key="10">
    <source>
        <dbReference type="Proteomes" id="UP001303222"/>
    </source>
</evidence>